<evidence type="ECO:0000256" key="1">
    <source>
        <dbReference type="SAM" id="MobiDB-lite"/>
    </source>
</evidence>
<keyword evidence="3" id="KW-1185">Reference proteome</keyword>
<feature type="compositionally biased region" description="Polar residues" evidence="1">
    <location>
        <begin position="76"/>
        <end position="86"/>
    </location>
</feature>
<feature type="region of interest" description="Disordered" evidence="1">
    <location>
        <begin position="55"/>
        <end position="86"/>
    </location>
</feature>
<dbReference type="EMBL" id="OW240914">
    <property type="protein sequence ID" value="CAH2274791.1"/>
    <property type="molecule type" value="Genomic_DNA"/>
</dbReference>
<evidence type="ECO:0000313" key="3">
    <source>
        <dbReference type="Proteomes" id="UP001295444"/>
    </source>
</evidence>
<feature type="region of interest" description="Disordered" evidence="1">
    <location>
        <begin position="1"/>
        <end position="40"/>
    </location>
</feature>
<evidence type="ECO:0000313" key="2">
    <source>
        <dbReference type="EMBL" id="CAH2274791.1"/>
    </source>
</evidence>
<organism evidence="2 3">
    <name type="scientific">Pelobates cultripes</name>
    <name type="common">Western spadefoot toad</name>
    <dbReference type="NCBI Taxonomy" id="61616"/>
    <lineage>
        <taxon>Eukaryota</taxon>
        <taxon>Metazoa</taxon>
        <taxon>Chordata</taxon>
        <taxon>Craniata</taxon>
        <taxon>Vertebrata</taxon>
        <taxon>Euteleostomi</taxon>
        <taxon>Amphibia</taxon>
        <taxon>Batrachia</taxon>
        <taxon>Anura</taxon>
        <taxon>Pelobatoidea</taxon>
        <taxon>Pelobatidae</taxon>
        <taxon>Pelobates</taxon>
    </lineage>
</organism>
<dbReference type="Proteomes" id="UP001295444">
    <property type="component" value="Chromosome 03"/>
</dbReference>
<name>A0AAD1VZ48_PELCU</name>
<sequence>MLPGQKSTISEELYHYGESQTAAKCSHAPGEDTPANRKPGSVTCIFKEYADRVSDHGESNMVPAAAHTDSDPPSPTASESSMNSTHIDIKEILRNLSSRSGLAQMLGKLETTFQHKMEGLSSEIKQ</sequence>
<proteinExistence type="predicted"/>
<reference evidence="2" key="1">
    <citation type="submission" date="2022-03" db="EMBL/GenBank/DDBJ databases">
        <authorList>
            <person name="Alioto T."/>
            <person name="Alioto T."/>
            <person name="Gomez Garrido J."/>
        </authorList>
    </citation>
    <scope>NUCLEOTIDE SEQUENCE</scope>
</reference>
<accession>A0AAD1VZ48</accession>
<feature type="compositionally biased region" description="Polar residues" evidence="1">
    <location>
        <begin position="1"/>
        <end position="10"/>
    </location>
</feature>
<gene>
    <name evidence="2" type="ORF">PECUL_23A010873</name>
</gene>
<dbReference type="AlphaFoldDB" id="A0AAD1VZ48"/>
<feature type="non-terminal residue" evidence="2">
    <location>
        <position position="126"/>
    </location>
</feature>
<protein>
    <submittedName>
        <fullName evidence="2">Uncharacterized protein</fullName>
    </submittedName>
</protein>